<proteinExistence type="inferred from homology"/>
<evidence type="ECO:0000256" key="5">
    <source>
        <dbReference type="ARBA" id="ARBA00022598"/>
    </source>
</evidence>
<accession>A0AA42BB61</accession>
<comment type="catalytic activity">
    <reaction evidence="10 12">
        <text>tRNA(Sec) + L-serine + ATP = L-seryl-tRNA(Sec) + AMP + diphosphate + H(+)</text>
        <dbReference type="Rhea" id="RHEA:42580"/>
        <dbReference type="Rhea" id="RHEA-COMP:9742"/>
        <dbReference type="Rhea" id="RHEA-COMP:10128"/>
        <dbReference type="ChEBI" id="CHEBI:15378"/>
        <dbReference type="ChEBI" id="CHEBI:30616"/>
        <dbReference type="ChEBI" id="CHEBI:33019"/>
        <dbReference type="ChEBI" id="CHEBI:33384"/>
        <dbReference type="ChEBI" id="CHEBI:78442"/>
        <dbReference type="ChEBI" id="CHEBI:78533"/>
        <dbReference type="ChEBI" id="CHEBI:456215"/>
        <dbReference type="EC" id="6.1.1.11"/>
    </reaction>
</comment>
<dbReference type="InterPro" id="IPR010978">
    <property type="entry name" value="tRNA-bd_arm"/>
</dbReference>
<dbReference type="GO" id="GO:0005737">
    <property type="term" value="C:cytoplasm"/>
    <property type="evidence" value="ECO:0007669"/>
    <property type="project" value="UniProtKB-SubCell"/>
</dbReference>
<keyword evidence="15" id="KW-0175">Coiled coil</keyword>
<comment type="similarity">
    <text evidence="3 12">Belongs to the class-II aminoacyl-tRNA synthetase family. Type-1 seryl-tRNA synthetase subfamily.</text>
</comment>
<evidence type="ECO:0000256" key="4">
    <source>
        <dbReference type="ARBA" id="ARBA00022490"/>
    </source>
</evidence>
<evidence type="ECO:0000259" key="16">
    <source>
        <dbReference type="PROSITE" id="PS50862"/>
    </source>
</evidence>
<evidence type="ECO:0000256" key="14">
    <source>
        <dbReference type="PIRSR" id="PIRSR001529-2"/>
    </source>
</evidence>
<comment type="function">
    <text evidence="12">Catalyzes the attachment of serine to tRNA(Ser). Is also able to aminoacylate tRNA(Sec) with serine, to form the misacylated tRNA L-seryl-tRNA(Sec), which will be further converted into selenocysteinyl-tRNA(Sec).</text>
</comment>
<organism evidence="17 18">
    <name type="scientific">Thermalbibacter longus</name>
    <dbReference type="NCBI Taxonomy" id="2951981"/>
    <lineage>
        <taxon>Bacteria</taxon>
        <taxon>Pseudomonadati</taxon>
        <taxon>Thermomicrobiota</taxon>
        <taxon>Thermomicrobia</taxon>
        <taxon>Thermomicrobiales</taxon>
        <taxon>Thermomicrobiaceae</taxon>
        <taxon>Thermalbibacter</taxon>
    </lineage>
</organism>
<keyword evidence="5 12" id="KW-0436">Ligase</keyword>
<dbReference type="InterPro" id="IPR002314">
    <property type="entry name" value="aa-tRNA-synt_IIb"/>
</dbReference>
<comment type="subcellular location">
    <subcellularLocation>
        <location evidence="1 12">Cytoplasm</location>
    </subcellularLocation>
</comment>
<dbReference type="PANTHER" id="PTHR43697">
    <property type="entry name" value="SERYL-TRNA SYNTHETASE"/>
    <property type="match status" value="1"/>
</dbReference>
<dbReference type="PRINTS" id="PR00981">
    <property type="entry name" value="TRNASYNTHSER"/>
</dbReference>
<dbReference type="EMBL" id="JAMSLR010000006">
    <property type="protein sequence ID" value="MCM8749400.1"/>
    <property type="molecule type" value="Genomic_DNA"/>
</dbReference>
<feature type="binding site" evidence="14">
    <location>
        <begin position="276"/>
        <end position="279"/>
    </location>
    <ligand>
        <name>ATP</name>
        <dbReference type="ChEBI" id="CHEBI:30616"/>
    </ligand>
</feature>
<feature type="binding site" evidence="12">
    <location>
        <begin position="229"/>
        <end position="231"/>
    </location>
    <ligand>
        <name>L-serine</name>
        <dbReference type="ChEBI" id="CHEBI:33384"/>
    </ligand>
</feature>
<keyword evidence="9 12" id="KW-0030">Aminoacyl-tRNA synthetase</keyword>
<evidence type="ECO:0000256" key="13">
    <source>
        <dbReference type="PIRSR" id="PIRSR001529-1"/>
    </source>
</evidence>
<comment type="domain">
    <text evidence="12">Consists of two distinct domains, a catalytic core and a N-terminal extension that is involved in tRNA binding.</text>
</comment>
<keyword evidence="4 12" id="KW-0963">Cytoplasm</keyword>
<evidence type="ECO:0000256" key="8">
    <source>
        <dbReference type="ARBA" id="ARBA00022917"/>
    </source>
</evidence>
<keyword evidence="8 12" id="KW-0648">Protein biosynthesis</keyword>
<evidence type="ECO:0000256" key="12">
    <source>
        <dbReference type="HAMAP-Rule" id="MF_00176"/>
    </source>
</evidence>
<dbReference type="PANTHER" id="PTHR43697:SF1">
    <property type="entry name" value="SERINE--TRNA LIGASE"/>
    <property type="match status" value="1"/>
</dbReference>
<dbReference type="RefSeq" id="WP_284057183.1">
    <property type="nucleotide sequence ID" value="NZ_JAMSLR010000006.1"/>
</dbReference>
<dbReference type="AlphaFoldDB" id="A0AA42BB61"/>
<dbReference type="Pfam" id="PF00587">
    <property type="entry name" value="tRNA-synt_2b"/>
    <property type="match status" value="1"/>
</dbReference>
<dbReference type="Gene3D" id="1.10.287.40">
    <property type="entry name" value="Serine-tRNA synthetase, tRNA binding domain"/>
    <property type="match status" value="1"/>
</dbReference>
<evidence type="ECO:0000313" key="18">
    <source>
        <dbReference type="Proteomes" id="UP001165306"/>
    </source>
</evidence>
<dbReference type="Pfam" id="PF02403">
    <property type="entry name" value="Seryl_tRNA_N"/>
    <property type="match status" value="1"/>
</dbReference>
<evidence type="ECO:0000313" key="17">
    <source>
        <dbReference type="EMBL" id="MCM8749400.1"/>
    </source>
</evidence>
<feature type="binding site" evidence="12 13">
    <location>
        <position position="283"/>
    </location>
    <ligand>
        <name>L-serine</name>
        <dbReference type="ChEBI" id="CHEBI:33384"/>
    </ligand>
</feature>
<name>A0AA42BB61_9BACT</name>
<evidence type="ECO:0000256" key="15">
    <source>
        <dbReference type="SAM" id="Coils"/>
    </source>
</evidence>
<dbReference type="InterPro" id="IPR042103">
    <property type="entry name" value="SerRS_1_N_sf"/>
</dbReference>
<dbReference type="CDD" id="cd00770">
    <property type="entry name" value="SerRS_core"/>
    <property type="match status" value="1"/>
</dbReference>
<feature type="domain" description="Aminoacyl-transfer RNA synthetases class-II family profile" evidence="16">
    <location>
        <begin position="184"/>
        <end position="408"/>
    </location>
</feature>
<dbReference type="InterPro" id="IPR002317">
    <property type="entry name" value="Ser-tRNA-ligase_type_1"/>
</dbReference>
<comment type="subunit">
    <text evidence="12">Homodimer. The tRNA molecule binds across the dimer.</text>
</comment>
<feature type="coiled-coil region" evidence="15">
    <location>
        <begin position="30"/>
        <end position="101"/>
    </location>
</feature>
<gene>
    <name evidence="12 17" type="primary">serS</name>
    <name evidence="17" type="ORF">NET02_09600</name>
</gene>
<dbReference type="Gene3D" id="3.30.930.10">
    <property type="entry name" value="Bira Bifunctional Protein, Domain 2"/>
    <property type="match status" value="1"/>
</dbReference>
<feature type="binding site" evidence="12">
    <location>
        <position position="383"/>
    </location>
    <ligand>
        <name>L-serine</name>
        <dbReference type="ChEBI" id="CHEBI:33384"/>
    </ligand>
</feature>
<dbReference type="InterPro" id="IPR045864">
    <property type="entry name" value="aa-tRNA-synth_II/BPL/LPL"/>
</dbReference>
<comment type="pathway">
    <text evidence="2 12">Aminoacyl-tRNA biosynthesis; selenocysteinyl-tRNA(Sec) biosynthesis; L-seryl-tRNA(Sec) from L-serine and tRNA(Sec): step 1/1.</text>
</comment>
<feature type="binding site" evidence="12">
    <location>
        <position position="276"/>
    </location>
    <ligand>
        <name>ATP</name>
        <dbReference type="ChEBI" id="CHEBI:30616"/>
    </ligand>
</feature>
<feature type="binding site" evidence="13">
    <location>
        <position position="381"/>
    </location>
    <ligand>
        <name>L-serine</name>
        <dbReference type="ChEBI" id="CHEBI:33384"/>
    </ligand>
</feature>
<sequence length="435" mass="49471">MLDLRLIREQTDLVREALVKLNTEAPIDAILELDERRRQLIAEVERLKAERNAESKRIGRLPAGPEREQAIAAMRALGDRIEQLDAELAQVEARLEELLLEVPNLPDPDVPVGPDDSANVVVRHWGEPRTFDFPVRPHWEIAEELRLIDFARGVKVSGSRFYVLRGDLARLQRALITWMIDLHVREHGYFEVYPPDLVRREAMVGTGNLPKFGDNLYHDEETDLWLIPTAEVPVTNLYRDEILPPGVLPIYLVAHTPCFRKERVSAGRDVRGIKRVHQFEKVEMVKFVEPETSDDELTSLLGNAEDVLQRLELPYRVVQICTGDLSFTAAKKFDLEVWAPGSQEWLEVSSCSNFRDFQARRANIRYRPAEGARPQYVHTLNGSGLALPRTLIAIMENYQQPDGSFVVPEVLRPYMGGQEVIGPQPAYGLVPRAVS</sequence>
<keyword evidence="6 12" id="KW-0547">Nucleotide-binding</keyword>
<evidence type="ECO:0000256" key="1">
    <source>
        <dbReference type="ARBA" id="ARBA00004496"/>
    </source>
</evidence>
<dbReference type="GO" id="GO:0005524">
    <property type="term" value="F:ATP binding"/>
    <property type="evidence" value="ECO:0007669"/>
    <property type="project" value="UniProtKB-UniRule"/>
</dbReference>
<dbReference type="EC" id="6.1.1.11" evidence="12"/>
<dbReference type="InterPro" id="IPR006195">
    <property type="entry name" value="aa-tRNA-synth_II"/>
</dbReference>
<dbReference type="GO" id="GO:0016260">
    <property type="term" value="P:selenocysteine biosynthetic process"/>
    <property type="evidence" value="ECO:0007669"/>
    <property type="project" value="UniProtKB-UniRule"/>
</dbReference>
<feature type="binding site" evidence="12 14">
    <location>
        <begin position="260"/>
        <end position="262"/>
    </location>
    <ligand>
        <name>ATP</name>
        <dbReference type="ChEBI" id="CHEBI:30616"/>
    </ligand>
</feature>
<keyword evidence="7 12" id="KW-0067">ATP-binding</keyword>
<evidence type="ECO:0000256" key="6">
    <source>
        <dbReference type="ARBA" id="ARBA00022741"/>
    </source>
</evidence>
<evidence type="ECO:0000256" key="3">
    <source>
        <dbReference type="ARBA" id="ARBA00010728"/>
    </source>
</evidence>
<dbReference type="HAMAP" id="MF_00176">
    <property type="entry name" value="Ser_tRNA_synth_type1"/>
    <property type="match status" value="1"/>
</dbReference>
<feature type="binding site" evidence="13">
    <location>
        <position position="229"/>
    </location>
    <ligand>
        <name>L-serine</name>
        <dbReference type="ChEBI" id="CHEBI:33384"/>
    </ligand>
</feature>
<comment type="caution">
    <text evidence="17">The sequence shown here is derived from an EMBL/GenBank/DDBJ whole genome shotgun (WGS) entry which is preliminary data.</text>
</comment>
<evidence type="ECO:0000256" key="10">
    <source>
        <dbReference type="ARBA" id="ARBA00047929"/>
    </source>
</evidence>
<dbReference type="Proteomes" id="UP001165306">
    <property type="component" value="Unassembled WGS sequence"/>
</dbReference>
<dbReference type="SUPFAM" id="SSF55681">
    <property type="entry name" value="Class II aaRS and biotin synthetases"/>
    <property type="match status" value="1"/>
</dbReference>
<dbReference type="GO" id="GO:0006434">
    <property type="term" value="P:seryl-tRNA aminoacylation"/>
    <property type="evidence" value="ECO:0007669"/>
    <property type="project" value="UniProtKB-UniRule"/>
</dbReference>
<evidence type="ECO:0000256" key="7">
    <source>
        <dbReference type="ARBA" id="ARBA00022840"/>
    </source>
</evidence>
<dbReference type="PIRSF" id="PIRSF001529">
    <property type="entry name" value="Ser-tRNA-synth_IIa"/>
    <property type="match status" value="1"/>
</dbReference>
<evidence type="ECO:0000256" key="11">
    <source>
        <dbReference type="ARBA" id="ARBA00048823"/>
    </source>
</evidence>
<feature type="binding site" evidence="13">
    <location>
        <position position="260"/>
    </location>
    <ligand>
        <name>L-serine</name>
        <dbReference type="ChEBI" id="CHEBI:33384"/>
    </ligand>
</feature>
<evidence type="ECO:0000256" key="9">
    <source>
        <dbReference type="ARBA" id="ARBA00023146"/>
    </source>
</evidence>
<reference evidence="17" key="1">
    <citation type="submission" date="2022-06" db="EMBL/GenBank/DDBJ databases">
        <title>CFH 74404 Thermomicrobiaceae sp.</title>
        <authorList>
            <person name="Ming H."/>
            <person name="Li W.-J."/>
            <person name="Zhao Z."/>
        </authorList>
    </citation>
    <scope>NUCLEOTIDE SEQUENCE</scope>
    <source>
        <strain evidence="17">CFH 74404</strain>
    </source>
</reference>
<protein>
    <recommendedName>
        <fullName evidence="12">Serine--tRNA ligase</fullName>
        <ecNumber evidence="12">6.1.1.11</ecNumber>
    </recommendedName>
    <alternativeName>
        <fullName evidence="12">Seryl-tRNA synthetase</fullName>
        <shortName evidence="12">SerRS</shortName>
    </alternativeName>
    <alternativeName>
        <fullName evidence="12">Seryl-tRNA(Ser/Sec) synthetase</fullName>
    </alternativeName>
</protein>
<dbReference type="SUPFAM" id="SSF46589">
    <property type="entry name" value="tRNA-binding arm"/>
    <property type="match status" value="1"/>
</dbReference>
<dbReference type="GO" id="GO:0004828">
    <property type="term" value="F:serine-tRNA ligase activity"/>
    <property type="evidence" value="ECO:0007669"/>
    <property type="project" value="UniProtKB-UniRule"/>
</dbReference>
<dbReference type="InterPro" id="IPR015866">
    <property type="entry name" value="Ser-tRNA-synth_1_N"/>
</dbReference>
<dbReference type="NCBIfam" id="TIGR00414">
    <property type="entry name" value="serS"/>
    <property type="match status" value="1"/>
</dbReference>
<evidence type="ECO:0000256" key="2">
    <source>
        <dbReference type="ARBA" id="ARBA00005045"/>
    </source>
</evidence>
<dbReference type="PROSITE" id="PS50862">
    <property type="entry name" value="AA_TRNA_LIGASE_II"/>
    <property type="match status" value="1"/>
</dbReference>
<feature type="binding site" evidence="12 14">
    <location>
        <begin position="347"/>
        <end position="350"/>
    </location>
    <ligand>
        <name>ATP</name>
        <dbReference type="ChEBI" id="CHEBI:30616"/>
    </ligand>
</feature>
<comment type="catalytic activity">
    <reaction evidence="11 12">
        <text>tRNA(Ser) + L-serine + ATP = L-seryl-tRNA(Ser) + AMP + diphosphate + H(+)</text>
        <dbReference type="Rhea" id="RHEA:12292"/>
        <dbReference type="Rhea" id="RHEA-COMP:9669"/>
        <dbReference type="Rhea" id="RHEA-COMP:9703"/>
        <dbReference type="ChEBI" id="CHEBI:15378"/>
        <dbReference type="ChEBI" id="CHEBI:30616"/>
        <dbReference type="ChEBI" id="CHEBI:33019"/>
        <dbReference type="ChEBI" id="CHEBI:33384"/>
        <dbReference type="ChEBI" id="CHEBI:78442"/>
        <dbReference type="ChEBI" id="CHEBI:78533"/>
        <dbReference type="ChEBI" id="CHEBI:456215"/>
        <dbReference type="EC" id="6.1.1.11"/>
    </reaction>
</comment>
<keyword evidence="18" id="KW-1185">Reference proteome</keyword>
<dbReference type="InterPro" id="IPR033729">
    <property type="entry name" value="SerRS_core"/>
</dbReference>